<accession>A0A8T0PS17</accession>
<dbReference type="Proteomes" id="UP000823388">
    <property type="component" value="Chromosome 8K"/>
</dbReference>
<dbReference type="PANTHER" id="PTHR26379:SF187">
    <property type="entry name" value="OS07G0655300 PROTEIN"/>
    <property type="match status" value="1"/>
</dbReference>
<sequence length="214" mass="23559">MSLLVAINQLNHTSNTRPSPSPAAGPCLRSSPDPVAALGDAWRRAREAFSFSSVRGREATGTHLLRIGNYSTVDSACPRGKRVESEPFRDGGRRWKLLYYPNGHGDSTSGRATVMLRLLHNRFLGRAANATAAYRVAILDGEGSTVCSTSVDPQNYSVNGTSGIWTDVLEAKAEERKKALRLLKEDSLCVRCDVTVHSLEKEARVWCFLRRLLD</sequence>
<dbReference type="Gene3D" id="2.60.210.10">
    <property type="entry name" value="Apoptosis, Tumor Necrosis Factor Receptor Associated Protein 2, Chain A"/>
    <property type="match status" value="1"/>
</dbReference>
<evidence type="ECO:0000313" key="3">
    <source>
        <dbReference type="EMBL" id="KAG2563738.1"/>
    </source>
</evidence>
<dbReference type="AlphaFoldDB" id="A0A8T0PS17"/>
<dbReference type="PANTHER" id="PTHR26379">
    <property type="entry name" value="BTB/POZ AND MATH DOMAIN-CONTAINING PROTEIN 1"/>
    <property type="match status" value="1"/>
</dbReference>
<dbReference type="InterPro" id="IPR002083">
    <property type="entry name" value="MATH/TRAF_dom"/>
</dbReference>
<evidence type="ECO:0000313" key="4">
    <source>
        <dbReference type="Proteomes" id="UP000823388"/>
    </source>
</evidence>
<organism evidence="3 4">
    <name type="scientific">Panicum virgatum</name>
    <name type="common">Blackwell switchgrass</name>
    <dbReference type="NCBI Taxonomy" id="38727"/>
    <lineage>
        <taxon>Eukaryota</taxon>
        <taxon>Viridiplantae</taxon>
        <taxon>Streptophyta</taxon>
        <taxon>Embryophyta</taxon>
        <taxon>Tracheophyta</taxon>
        <taxon>Spermatophyta</taxon>
        <taxon>Magnoliopsida</taxon>
        <taxon>Liliopsida</taxon>
        <taxon>Poales</taxon>
        <taxon>Poaceae</taxon>
        <taxon>PACMAD clade</taxon>
        <taxon>Panicoideae</taxon>
        <taxon>Panicodae</taxon>
        <taxon>Paniceae</taxon>
        <taxon>Panicinae</taxon>
        <taxon>Panicum</taxon>
        <taxon>Panicum sect. Hiantes</taxon>
    </lineage>
</organism>
<feature type="region of interest" description="Disordered" evidence="1">
    <location>
        <begin position="10"/>
        <end position="30"/>
    </location>
</feature>
<dbReference type="CDD" id="cd00121">
    <property type="entry name" value="MATH"/>
    <property type="match status" value="1"/>
</dbReference>
<gene>
    <name evidence="3" type="ORF">PVAP13_8KG365402</name>
</gene>
<comment type="caution">
    <text evidence="3">The sequence shown here is derived from an EMBL/GenBank/DDBJ whole genome shotgun (WGS) entry which is preliminary data.</text>
</comment>
<keyword evidence="4" id="KW-1185">Reference proteome</keyword>
<evidence type="ECO:0000259" key="2">
    <source>
        <dbReference type="PROSITE" id="PS50144"/>
    </source>
</evidence>
<dbReference type="InterPro" id="IPR008974">
    <property type="entry name" value="TRAF-like"/>
</dbReference>
<dbReference type="SUPFAM" id="SSF49599">
    <property type="entry name" value="TRAF domain-like"/>
    <property type="match status" value="1"/>
</dbReference>
<proteinExistence type="predicted"/>
<dbReference type="InterPro" id="IPR045005">
    <property type="entry name" value="BPM1-6"/>
</dbReference>
<dbReference type="EMBL" id="CM029051">
    <property type="protein sequence ID" value="KAG2563738.1"/>
    <property type="molecule type" value="Genomic_DNA"/>
</dbReference>
<protein>
    <recommendedName>
        <fullName evidence="2">MATH domain-containing protein</fullName>
    </recommendedName>
</protein>
<name>A0A8T0PS17_PANVG</name>
<dbReference type="Pfam" id="PF22486">
    <property type="entry name" value="MATH_2"/>
    <property type="match status" value="1"/>
</dbReference>
<dbReference type="GO" id="GO:0016567">
    <property type="term" value="P:protein ubiquitination"/>
    <property type="evidence" value="ECO:0007669"/>
    <property type="project" value="InterPro"/>
</dbReference>
<reference evidence="3" key="1">
    <citation type="submission" date="2020-05" db="EMBL/GenBank/DDBJ databases">
        <title>WGS assembly of Panicum virgatum.</title>
        <authorList>
            <person name="Lovell J.T."/>
            <person name="Jenkins J."/>
            <person name="Shu S."/>
            <person name="Juenger T.E."/>
            <person name="Schmutz J."/>
        </authorList>
    </citation>
    <scope>NUCLEOTIDE SEQUENCE</scope>
    <source>
        <strain evidence="3">AP13</strain>
    </source>
</reference>
<dbReference type="PROSITE" id="PS50144">
    <property type="entry name" value="MATH"/>
    <property type="match status" value="1"/>
</dbReference>
<evidence type="ECO:0000256" key="1">
    <source>
        <dbReference type="SAM" id="MobiDB-lite"/>
    </source>
</evidence>
<feature type="domain" description="MATH" evidence="2">
    <location>
        <begin position="60"/>
        <end position="194"/>
    </location>
</feature>